<keyword evidence="1" id="KW-0862">Zinc</keyword>
<gene>
    <name evidence="4" type="ORF">M407DRAFT_26111</name>
</gene>
<dbReference type="OrthoDB" id="21416at2759"/>
<keyword evidence="1" id="KW-0863">Zinc-finger</keyword>
<dbReference type="Proteomes" id="UP000054248">
    <property type="component" value="Unassembled WGS sequence"/>
</dbReference>
<protein>
    <recommendedName>
        <fullName evidence="3">C2H2-type domain-containing protein</fullName>
    </recommendedName>
</protein>
<dbReference type="GO" id="GO:0008270">
    <property type="term" value="F:zinc ion binding"/>
    <property type="evidence" value="ECO:0007669"/>
    <property type="project" value="UniProtKB-KW"/>
</dbReference>
<evidence type="ECO:0000313" key="5">
    <source>
        <dbReference type="Proteomes" id="UP000054248"/>
    </source>
</evidence>
<dbReference type="PROSITE" id="PS00028">
    <property type="entry name" value="ZINC_FINGER_C2H2_1"/>
    <property type="match status" value="1"/>
</dbReference>
<keyword evidence="1" id="KW-0479">Metal-binding</keyword>
<dbReference type="PROSITE" id="PS50157">
    <property type="entry name" value="ZINC_FINGER_C2H2_2"/>
    <property type="match status" value="1"/>
</dbReference>
<name>A0A0C3KSQ3_9AGAM</name>
<dbReference type="Pfam" id="PF00096">
    <property type="entry name" value="zf-C2H2"/>
    <property type="match status" value="1"/>
</dbReference>
<feature type="domain" description="C2H2-type" evidence="3">
    <location>
        <begin position="2"/>
        <end position="25"/>
    </location>
</feature>
<dbReference type="HOGENOM" id="CLU_140540_0_0_1"/>
<feature type="region of interest" description="Disordered" evidence="2">
    <location>
        <begin position="96"/>
        <end position="115"/>
    </location>
</feature>
<proteinExistence type="predicted"/>
<dbReference type="InterPro" id="IPR013087">
    <property type="entry name" value="Znf_C2H2_type"/>
</dbReference>
<dbReference type="AlphaFoldDB" id="A0A0C3KSQ3"/>
<evidence type="ECO:0000259" key="3">
    <source>
        <dbReference type="PROSITE" id="PS50157"/>
    </source>
</evidence>
<sequence>MPSCQDCGKSLATAAGLRHHINSLHVQIDYHECECEKVFFTPEGLSRRRDMLSKSFSCPAWGCDYKSSRKASAKRHVRLRHPDLLEYEEIVIFPPRTGSSGHSASDAGFGPDPSPMPGPVPVIPFILQPLEDLTDSWSSDDFDPMVYWTDNPPQDWTDDEESS</sequence>
<evidence type="ECO:0000313" key="4">
    <source>
        <dbReference type="EMBL" id="KIO24503.1"/>
    </source>
</evidence>
<organism evidence="4 5">
    <name type="scientific">Tulasnella calospora MUT 4182</name>
    <dbReference type="NCBI Taxonomy" id="1051891"/>
    <lineage>
        <taxon>Eukaryota</taxon>
        <taxon>Fungi</taxon>
        <taxon>Dikarya</taxon>
        <taxon>Basidiomycota</taxon>
        <taxon>Agaricomycotina</taxon>
        <taxon>Agaricomycetes</taxon>
        <taxon>Cantharellales</taxon>
        <taxon>Tulasnellaceae</taxon>
        <taxon>Tulasnella</taxon>
    </lineage>
</organism>
<dbReference type="Gene3D" id="3.30.160.60">
    <property type="entry name" value="Classic Zinc Finger"/>
    <property type="match status" value="1"/>
</dbReference>
<reference evidence="4 5" key="1">
    <citation type="submission" date="2014-04" db="EMBL/GenBank/DDBJ databases">
        <authorList>
            <consortium name="DOE Joint Genome Institute"/>
            <person name="Kuo A."/>
            <person name="Girlanda M."/>
            <person name="Perotto S."/>
            <person name="Kohler A."/>
            <person name="Nagy L.G."/>
            <person name="Floudas D."/>
            <person name="Copeland A."/>
            <person name="Barry K.W."/>
            <person name="Cichocki N."/>
            <person name="Veneault-Fourrey C."/>
            <person name="LaButti K."/>
            <person name="Lindquist E.A."/>
            <person name="Lipzen A."/>
            <person name="Lundell T."/>
            <person name="Morin E."/>
            <person name="Murat C."/>
            <person name="Sun H."/>
            <person name="Tunlid A."/>
            <person name="Henrissat B."/>
            <person name="Grigoriev I.V."/>
            <person name="Hibbett D.S."/>
            <person name="Martin F."/>
            <person name="Nordberg H.P."/>
            <person name="Cantor M.N."/>
            <person name="Hua S.X."/>
        </authorList>
    </citation>
    <scope>NUCLEOTIDE SEQUENCE [LARGE SCALE GENOMIC DNA]</scope>
    <source>
        <strain evidence="4 5">MUT 4182</strain>
    </source>
</reference>
<evidence type="ECO:0000256" key="1">
    <source>
        <dbReference type="PROSITE-ProRule" id="PRU00042"/>
    </source>
</evidence>
<accession>A0A0C3KSQ3</accession>
<reference evidence="5" key="2">
    <citation type="submission" date="2015-01" db="EMBL/GenBank/DDBJ databases">
        <title>Evolutionary Origins and Diversification of the Mycorrhizal Mutualists.</title>
        <authorList>
            <consortium name="DOE Joint Genome Institute"/>
            <consortium name="Mycorrhizal Genomics Consortium"/>
            <person name="Kohler A."/>
            <person name="Kuo A."/>
            <person name="Nagy L.G."/>
            <person name="Floudas D."/>
            <person name="Copeland A."/>
            <person name="Barry K.W."/>
            <person name="Cichocki N."/>
            <person name="Veneault-Fourrey C."/>
            <person name="LaButti K."/>
            <person name="Lindquist E.A."/>
            <person name="Lipzen A."/>
            <person name="Lundell T."/>
            <person name="Morin E."/>
            <person name="Murat C."/>
            <person name="Riley R."/>
            <person name="Ohm R."/>
            <person name="Sun H."/>
            <person name="Tunlid A."/>
            <person name="Henrissat B."/>
            <person name="Grigoriev I.V."/>
            <person name="Hibbett D.S."/>
            <person name="Martin F."/>
        </authorList>
    </citation>
    <scope>NUCLEOTIDE SEQUENCE [LARGE SCALE GENOMIC DNA]</scope>
    <source>
        <strain evidence="5">MUT 4182</strain>
    </source>
</reference>
<dbReference type="EMBL" id="KN823060">
    <property type="protein sequence ID" value="KIO24503.1"/>
    <property type="molecule type" value="Genomic_DNA"/>
</dbReference>
<evidence type="ECO:0000256" key="2">
    <source>
        <dbReference type="SAM" id="MobiDB-lite"/>
    </source>
</evidence>
<dbReference type="SMART" id="SM00355">
    <property type="entry name" value="ZnF_C2H2"/>
    <property type="match status" value="2"/>
</dbReference>
<keyword evidence="5" id="KW-1185">Reference proteome</keyword>